<dbReference type="AlphaFoldDB" id="A0A0B7NKP9"/>
<dbReference type="GO" id="GO:0003735">
    <property type="term" value="F:structural constituent of ribosome"/>
    <property type="evidence" value="ECO:0007669"/>
    <property type="project" value="InterPro"/>
</dbReference>
<dbReference type="InterPro" id="IPR020934">
    <property type="entry name" value="Ribosomal_uS19_CS"/>
</dbReference>
<evidence type="ECO:0000256" key="2">
    <source>
        <dbReference type="ARBA" id="ARBA00022980"/>
    </source>
</evidence>
<evidence type="ECO:0000313" key="6">
    <source>
        <dbReference type="Proteomes" id="UP000054107"/>
    </source>
</evidence>
<comment type="similarity">
    <text evidence="1 4">Belongs to the universal ribosomal protein uS19 family.</text>
</comment>
<reference evidence="5 6" key="1">
    <citation type="submission" date="2014-09" db="EMBL/GenBank/DDBJ databases">
        <authorList>
            <person name="Ellenberger Sabrina"/>
        </authorList>
    </citation>
    <scope>NUCLEOTIDE SEQUENCE [LARGE SCALE GENOMIC DNA]</scope>
    <source>
        <strain evidence="5 6">CBS 412.66</strain>
    </source>
</reference>
<dbReference type="STRING" id="35722.A0A0B7NKP9"/>
<sequence length="74" mass="8367">MPRAAWKGPFFVAFPGLKQAVQAGTPIATQGLKFLVHNGKDYLPVHVTEEMIGHKLGEFAFTRKRFSYRFTKAK</sequence>
<organism evidence="5 6">
    <name type="scientific">Parasitella parasitica</name>
    <dbReference type="NCBI Taxonomy" id="35722"/>
    <lineage>
        <taxon>Eukaryota</taxon>
        <taxon>Fungi</taxon>
        <taxon>Fungi incertae sedis</taxon>
        <taxon>Mucoromycota</taxon>
        <taxon>Mucoromycotina</taxon>
        <taxon>Mucoromycetes</taxon>
        <taxon>Mucorales</taxon>
        <taxon>Mucorineae</taxon>
        <taxon>Mucoraceae</taxon>
        <taxon>Parasitella</taxon>
    </lineage>
</organism>
<protein>
    <recommendedName>
        <fullName evidence="7">Ribosomal protein S19/S15</fullName>
    </recommendedName>
</protein>
<dbReference type="HAMAP" id="MF_00531">
    <property type="entry name" value="Ribosomal_uS19"/>
    <property type="match status" value="1"/>
</dbReference>
<proteinExistence type="inferred from homology"/>
<keyword evidence="6" id="KW-1185">Reference proteome</keyword>
<dbReference type="Gene3D" id="3.30.860.10">
    <property type="entry name" value="30s Ribosomal Protein S19, Chain A"/>
    <property type="match status" value="1"/>
</dbReference>
<keyword evidence="3 4" id="KW-0687">Ribonucleoprotein</keyword>
<dbReference type="SUPFAM" id="SSF54570">
    <property type="entry name" value="Ribosomal protein S19"/>
    <property type="match status" value="1"/>
</dbReference>
<evidence type="ECO:0000313" key="5">
    <source>
        <dbReference type="EMBL" id="CEP15503.1"/>
    </source>
</evidence>
<dbReference type="GO" id="GO:0003723">
    <property type="term" value="F:RNA binding"/>
    <property type="evidence" value="ECO:0007669"/>
    <property type="project" value="InterPro"/>
</dbReference>
<dbReference type="GO" id="GO:1990904">
    <property type="term" value="C:ribonucleoprotein complex"/>
    <property type="evidence" value="ECO:0007669"/>
    <property type="project" value="UniProtKB-KW"/>
</dbReference>
<keyword evidence="2 4" id="KW-0689">Ribosomal protein</keyword>
<dbReference type="OrthoDB" id="2043at2759"/>
<evidence type="ECO:0000256" key="1">
    <source>
        <dbReference type="ARBA" id="ARBA00007345"/>
    </source>
</evidence>
<dbReference type="InterPro" id="IPR002222">
    <property type="entry name" value="Ribosomal_uS19"/>
</dbReference>
<dbReference type="Proteomes" id="UP000054107">
    <property type="component" value="Unassembled WGS sequence"/>
</dbReference>
<accession>A0A0B7NKP9</accession>
<dbReference type="InterPro" id="IPR023575">
    <property type="entry name" value="Ribosomal_uS19_SF"/>
</dbReference>
<dbReference type="GO" id="GO:0006412">
    <property type="term" value="P:translation"/>
    <property type="evidence" value="ECO:0007669"/>
    <property type="project" value="InterPro"/>
</dbReference>
<dbReference type="GO" id="GO:0005840">
    <property type="term" value="C:ribosome"/>
    <property type="evidence" value="ECO:0007669"/>
    <property type="project" value="UniProtKB-KW"/>
</dbReference>
<gene>
    <name evidence="5" type="primary">PARPA_09733.1 scaffold 38623</name>
</gene>
<dbReference type="EMBL" id="LN732480">
    <property type="protein sequence ID" value="CEP15503.1"/>
    <property type="molecule type" value="Genomic_DNA"/>
</dbReference>
<evidence type="ECO:0000256" key="4">
    <source>
        <dbReference type="RuleBase" id="RU003485"/>
    </source>
</evidence>
<evidence type="ECO:0008006" key="7">
    <source>
        <dbReference type="Google" id="ProtNLM"/>
    </source>
</evidence>
<dbReference type="PRINTS" id="PR00975">
    <property type="entry name" value="RIBOSOMALS19"/>
</dbReference>
<dbReference type="Pfam" id="PF00203">
    <property type="entry name" value="Ribosomal_S19"/>
    <property type="match status" value="1"/>
</dbReference>
<evidence type="ECO:0000256" key="3">
    <source>
        <dbReference type="ARBA" id="ARBA00023274"/>
    </source>
</evidence>
<dbReference type="PROSITE" id="PS00323">
    <property type="entry name" value="RIBOSOMAL_S19"/>
    <property type="match status" value="1"/>
</dbReference>
<name>A0A0B7NKP9_9FUNG</name>